<feature type="compositionally biased region" description="Low complexity" evidence="1">
    <location>
        <begin position="66"/>
        <end position="76"/>
    </location>
</feature>
<sequence length="195" mass="22361">MSSITKIVNILSAKYGFDVKEATEHVKAEIQAYKNLTKEEKDAIKEAQKQAKAAAKELLKLATKQAKAAAKQAQKPKAPRAKAPAKEAQKPEKNKYFVTFHNKSKQMDAEDISLIQEDYKLEFVFQVEQITDVEIVPLCASNLSDYAKFVKKHADDIDDNEFDSIWFCYETPSQMNYTFLFHGEEYQVKFHIVEK</sequence>
<name>A0A6C0CUX0_9ZZZZ</name>
<evidence type="ECO:0000313" key="2">
    <source>
        <dbReference type="EMBL" id="QHT08053.1"/>
    </source>
</evidence>
<proteinExistence type="predicted"/>
<evidence type="ECO:0000256" key="1">
    <source>
        <dbReference type="SAM" id="MobiDB-lite"/>
    </source>
</evidence>
<organism evidence="2">
    <name type="scientific">viral metagenome</name>
    <dbReference type="NCBI Taxonomy" id="1070528"/>
    <lineage>
        <taxon>unclassified sequences</taxon>
        <taxon>metagenomes</taxon>
        <taxon>organismal metagenomes</taxon>
    </lineage>
</organism>
<accession>A0A6C0CUX0</accession>
<dbReference type="EMBL" id="MN739490">
    <property type="protein sequence ID" value="QHT08053.1"/>
    <property type="molecule type" value="Genomic_DNA"/>
</dbReference>
<reference evidence="2" key="1">
    <citation type="journal article" date="2020" name="Nature">
        <title>Giant virus diversity and host interactions through global metagenomics.</title>
        <authorList>
            <person name="Schulz F."/>
            <person name="Roux S."/>
            <person name="Paez-Espino D."/>
            <person name="Jungbluth S."/>
            <person name="Walsh D.A."/>
            <person name="Denef V.J."/>
            <person name="McMahon K.D."/>
            <person name="Konstantinidis K.T."/>
            <person name="Eloe-Fadrosh E.A."/>
            <person name="Kyrpides N.C."/>
            <person name="Woyke T."/>
        </authorList>
    </citation>
    <scope>NUCLEOTIDE SEQUENCE</scope>
    <source>
        <strain evidence="2">GVMAG-M-3300022752-39</strain>
    </source>
</reference>
<dbReference type="AlphaFoldDB" id="A0A6C0CUX0"/>
<protein>
    <submittedName>
        <fullName evidence="2">Uncharacterized protein</fullName>
    </submittedName>
</protein>
<feature type="region of interest" description="Disordered" evidence="1">
    <location>
        <begin position="66"/>
        <end position="89"/>
    </location>
</feature>